<reference evidence="6" key="1">
    <citation type="submission" date="2018-10" db="EMBL/GenBank/DDBJ databases">
        <title>Transcriptome assembly of Aceria tosichella (Wheat curl mite) Type 2.</title>
        <authorList>
            <person name="Scully E.D."/>
            <person name="Geib S.M."/>
            <person name="Palmer N.A."/>
            <person name="Gupta A.K."/>
            <person name="Sarath G."/>
            <person name="Tatineni S."/>
        </authorList>
    </citation>
    <scope>NUCLEOTIDE SEQUENCE</scope>
    <source>
        <strain evidence="6">LincolnNE</strain>
    </source>
</reference>
<protein>
    <submittedName>
        <fullName evidence="6">Uncharacterized protein</fullName>
    </submittedName>
</protein>
<proteinExistence type="predicted"/>
<feature type="coiled-coil region" evidence="4">
    <location>
        <begin position="32"/>
        <end position="102"/>
    </location>
</feature>
<dbReference type="InterPro" id="IPR043441">
    <property type="entry name" value="Tjap1/BEGAIN"/>
</dbReference>
<evidence type="ECO:0000313" key="6">
    <source>
        <dbReference type="EMBL" id="MDE47072.1"/>
    </source>
</evidence>
<name>A0A6G1SAU7_9ACAR</name>
<dbReference type="AlphaFoldDB" id="A0A6G1SAU7"/>
<evidence type="ECO:0000256" key="2">
    <source>
        <dbReference type="ARBA" id="ARBA00022553"/>
    </source>
</evidence>
<dbReference type="PANTHER" id="PTHR28664:SF4">
    <property type="entry name" value="TIGHT JUNCTION-ASSOCIATED PROTEIN 1"/>
    <property type="match status" value="1"/>
</dbReference>
<gene>
    <name evidence="6" type="ORF">g.16641</name>
</gene>
<dbReference type="EMBL" id="GGYP01002301">
    <property type="protein sequence ID" value="MDE47072.1"/>
    <property type="molecule type" value="Transcribed_RNA"/>
</dbReference>
<keyword evidence="4" id="KW-0175">Coiled coil</keyword>
<feature type="region of interest" description="Disordered" evidence="5">
    <location>
        <begin position="103"/>
        <end position="130"/>
    </location>
</feature>
<keyword evidence="2" id="KW-0597">Phosphoprotein</keyword>
<comment type="subcellular location">
    <subcellularLocation>
        <location evidence="1">Membrane</location>
        <topology evidence="1">Peripheral membrane protein</topology>
    </subcellularLocation>
</comment>
<evidence type="ECO:0000256" key="4">
    <source>
        <dbReference type="SAM" id="Coils"/>
    </source>
</evidence>
<sequence length="130" mass="15094">MDKCDTVEAVDNQSAASQQNPSQGEQYWKMRYEKLKEDFDHLQKVNQNLEEKLLNVVETSERRHEALLASVEYEKKTLMADVNKLSTKLVDARIKLHDLIEEKEQSSTNPYMNKIDPQQAQQMADDPNLV</sequence>
<feature type="compositionally biased region" description="Low complexity" evidence="5">
    <location>
        <begin position="116"/>
        <end position="130"/>
    </location>
</feature>
<keyword evidence="3" id="KW-0472">Membrane</keyword>
<organism evidence="6">
    <name type="scientific">Aceria tosichella</name>
    <name type="common">wheat curl mite</name>
    <dbReference type="NCBI Taxonomy" id="561515"/>
    <lineage>
        <taxon>Eukaryota</taxon>
        <taxon>Metazoa</taxon>
        <taxon>Ecdysozoa</taxon>
        <taxon>Arthropoda</taxon>
        <taxon>Chelicerata</taxon>
        <taxon>Arachnida</taxon>
        <taxon>Acari</taxon>
        <taxon>Acariformes</taxon>
        <taxon>Trombidiformes</taxon>
        <taxon>Prostigmata</taxon>
        <taxon>Eupodina</taxon>
        <taxon>Eriophyoidea</taxon>
        <taxon>Eriophyidae</taxon>
        <taxon>Eriophyinae</taxon>
        <taxon>Aceriini</taxon>
        <taxon>Aceria</taxon>
    </lineage>
</organism>
<feature type="region of interest" description="Disordered" evidence="5">
    <location>
        <begin position="1"/>
        <end position="25"/>
    </location>
</feature>
<dbReference type="GO" id="GO:0016020">
    <property type="term" value="C:membrane"/>
    <property type="evidence" value="ECO:0007669"/>
    <property type="project" value="UniProtKB-SubCell"/>
</dbReference>
<evidence type="ECO:0000256" key="3">
    <source>
        <dbReference type="ARBA" id="ARBA00023136"/>
    </source>
</evidence>
<dbReference type="PANTHER" id="PTHR28664">
    <property type="entry name" value="TIGHT JUNCTION-ASSOCIATED PROTEIN 1"/>
    <property type="match status" value="1"/>
</dbReference>
<evidence type="ECO:0000256" key="5">
    <source>
        <dbReference type="SAM" id="MobiDB-lite"/>
    </source>
</evidence>
<feature type="compositionally biased region" description="Low complexity" evidence="5">
    <location>
        <begin position="12"/>
        <end position="23"/>
    </location>
</feature>
<accession>A0A6G1SAU7</accession>
<evidence type="ECO:0000256" key="1">
    <source>
        <dbReference type="ARBA" id="ARBA00004170"/>
    </source>
</evidence>